<dbReference type="Proteomes" id="UP000736787">
    <property type="component" value="Unassembled WGS sequence"/>
</dbReference>
<dbReference type="EMBL" id="RCMV01000040">
    <property type="protein sequence ID" value="KAG3227206.1"/>
    <property type="molecule type" value="Genomic_DNA"/>
</dbReference>
<name>A0A329SVR5_9STRA</name>
<dbReference type="Proteomes" id="UP000697107">
    <property type="component" value="Unassembled WGS sequence"/>
</dbReference>
<dbReference type="EMBL" id="MJFZ01000043">
    <property type="protein sequence ID" value="RAW40679.1"/>
    <property type="molecule type" value="Genomic_DNA"/>
</dbReference>
<dbReference type="VEuPathDB" id="FungiDB:PC110_g3098"/>
<evidence type="ECO:0000313" key="6">
    <source>
        <dbReference type="EMBL" id="RAW40679.1"/>
    </source>
</evidence>
<evidence type="ECO:0000313" key="7">
    <source>
        <dbReference type="Proteomes" id="UP000251314"/>
    </source>
</evidence>
<dbReference type="Proteomes" id="UP000760860">
    <property type="component" value="Unassembled WGS sequence"/>
</dbReference>
<evidence type="ECO:0000313" key="3">
    <source>
        <dbReference type="EMBL" id="KAG2951701.1"/>
    </source>
</evidence>
<sequence length="226" mass="25853">MFPETRQLLCTFHVVVWLERQPGRLSTGTQEQKEKLKATLSSLVYATSETQYEHGKALLLDLLGGNDEHELCRYFIDNWDGIREQLVLYERGNVAHLGNHTNNRLESKWGKIKQVVRKDDSIDELISTLILLQEVAEDNYICEYHRVGSCPQRHANHELAALAKILSPFAYDLVSHEFEYATGRRADYRMLVASTMTTLESGRTGPNHKINTKVGSIFDEIIAIHQ</sequence>
<proteinExistence type="predicted"/>
<organism evidence="6 7">
    <name type="scientific">Phytophthora cactorum</name>
    <dbReference type="NCBI Taxonomy" id="29920"/>
    <lineage>
        <taxon>Eukaryota</taxon>
        <taxon>Sar</taxon>
        <taxon>Stramenopiles</taxon>
        <taxon>Oomycota</taxon>
        <taxon>Peronosporomycetes</taxon>
        <taxon>Peronosporales</taxon>
        <taxon>Peronosporaceae</taxon>
        <taxon>Phytophthora</taxon>
    </lineage>
</organism>
<dbReference type="Proteomes" id="UP000774804">
    <property type="component" value="Unassembled WGS sequence"/>
</dbReference>
<dbReference type="Proteomes" id="UP000735874">
    <property type="component" value="Unassembled WGS sequence"/>
</dbReference>
<reference evidence="1" key="2">
    <citation type="submission" date="2018-10" db="EMBL/GenBank/DDBJ databases">
        <title>Effector identification in a new, highly contiguous assembly of the strawberry crown rot pathogen Phytophthora cactorum.</title>
        <authorList>
            <person name="Armitage A.D."/>
            <person name="Nellist C.F."/>
            <person name="Bates H."/>
            <person name="Vickerstaff R.J."/>
            <person name="Harrison R.J."/>
        </authorList>
    </citation>
    <scope>NUCLEOTIDE SEQUENCE</scope>
    <source>
        <strain evidence="1">15-7</strain>
        <strain evidence="2">4032</strain>
        <strain evidence="3">4040</strain>
        <strain evidence="4">P415</strain>
        <strain evidence="5">P421</strain>
    </source>
</reference>
<dbReference type="EMBL" id="RCMG01000055">
    <property type="protein sequence ID" value="KAG2865613.1"/>
    <property type="molecule type" value="Genomic_DNA"/>
</dbReference>
<accession>A0A329SVR5</accession>
<dbReference type="Proteomes" id="UP000251314">
    <property type="component" value="Unassembled WGS sequence"/>
</dbReference>
<reference evidence="6 7" key="1">
    <citation type="submission" date="2018-01" db="EMBL/GenBank/DDBJ databases">
        <title>Draft genome of the strawberry crown rot pathogen Phytophthora cactorum.</title>
        <authorList>
            <person name="Armitage A.D."/>
            <person name="Lysoe E."/>
            <person name="Nellist C.F."/>
            <person name="Harrison R.J."/>
            <person name="Brurberg M.B."/>
        </authorList>
    </citation>
    <scope>NUCLEOTIDE SEQUENCE [LARGE SCALE GENOMIC DNA]</scope>
    <source>
        <strain evidence="6 7">10300</strain>
    </source>
</reference>
<evidence type="ECO:0000313" key="1">
    <source>
        <dbReference type="EMBL" id="KAG2865613.1"/>
    </source>
</evidence>
<evidence type="ECO:0000313" key="4">
    <source>
        <dbReference type="EMBL" id="KAG2996900.1"/>
    </source>
</evidence>
<comment type="caution">
    <text evidence="6">The sequence shown here is derived from an EMBL/GenBank/DDBJ whole genome shotgun (WGS) entry which is preliminary data.</text>
</comment>
<dbReference type="EMBL" id="RCMI01000032">
    <property type="protein sequence ID" value="KAG2940921.1"/>
    <property type="molecule type" value="Genomic_DNA"/>
</dbReference>
<evidence type="ECO:0000313" key="2">
    <source>
        <dbReference type="EMBL" id="KAG2940921.1"/>
    </source>
</evidence>
<dbReference type="EMBL" id="RCML01000031">
    <property type="protein sequence ID" value="KAG2996900.1"/>
    <property type="molecule type" value="Genomic_DNA"/>
</dbReference>
<evidence type="ECO:0008006" key="8">
    <source>
        <dbReference type="Google" id="ProtNLM"/>
    </source>
</evidence>
<dbReference type="EMBL" id="RCMK01000048">
    <property type="protein sequence ID" value="KAG2951701.1"/>
    <property type="molecule type" value="Genomic_DNA"/>
</dbReference>
<gene>
    <name evidence="6" type="ORF">PC110_g3098</name>
    <name evidence="1" type="ORF">PC113_g3568</name>
    <name evidence="2" type="ORF">PC115_g2267</name>
    <name evidence="3" type="ORF">PC117_g3388</name>
    <name evidence="4" type="ORF">PC118_g2207</name>
    <name evidence="5" type="ORF">PC129_g2257</name>
</gene>
<keyword evidence="7" id="KW-1185">Reference proteome</keyword>
<dbReference type="PANTHER" id="PTHR31569:SF4">
    <property type="entry name" value="SWIM-TYPE DOMAIN-CONTAINING PROTEIN"/>
    <property type="match status" value="1"/>
</dbReference>
<dbReference type="AlphaFoldDB" id="A0A329SVR5"/>
<dbReference type="InterPro" id="IPR052579">
    <property type="entry name" value="Zinc_finger_SWIM"/>
</dbReference>
<evidence type="ECO:0000313" key="5">
    <source>
        <dbReference type="EMBL" id="KAG3227206.1"/>
    </source>
</evidence>
<dbReference type="OrthoDB" id="92090at2759"/>
<protein>
    <recommendedName>
        <fullName evidence="8">MULE transposase domain-containing protein</fullName>
    </recommendedName>
</protein>
<dbReference type="PANTHER" id="PTHR31569">
    <property type="entry name" value="SWIM-TYPE DOMAIN-CONTAINING PROTEIN"/>
    <property type="match status" value="1"/>
</dbReference>